<reference evidence="2" key="1">
    <citation type="journal article" date="2022" name="bioRxiv">
        <title>Sequencing and chromosome-scale assembly of the giantPleurodeles waltlgenome.</title>
        <authorList>
            <person name="Brown T."/>
            <person name="Elewa A."/>
            <person name="Iarovenko S."/>
            <person name="Subramanian E."/>
            <person name="Araus A.J."/>
            <person name="Petzold A."/>
            <person name="Susuki M."/>
            <person name="Suzuki K.-i.T."/>
            <person name="Hayashi T."/>
            <person name="Toyoda A."/>
            <person name="Oliveira C."/>
            <person name="Osipova E."/>
            <person name="Leigh N.D."/>
            <person name="Simon A."/>
            <person name="Yun M.H."/>
        </authorList>
    </citation>
    <scope>NUCLEOTIDE SEQUENCE</scope>
    <source>
        <strain evidence="2">20211129_DDA</strain>
        <tissue evidence="2">Liver</tissue>
    </source>
</reference>
<feature type="region of interest" description="Disordered" evidence="1">
    <location>
        <begin position="1"/>
        <end position="113"/>
    </location>
</feature>
<comment type="caution">
    <text evidence="2">The sequence shown here is derived from an EMBL/GenBank/DDBJ whole genome shotgun (WGS) entry which is preliminary data.</text>
</comment>
<dbReference type="AlphaFoldDB" id="A0AAV7Q7Z5"/>
<sequence length="113" mass="11977">MAGSRSGSLRPAGLHSRTPQSAAAAGNGAGAGDCLSRVQQNRRQEQPNRPAKHPKIAAAPQRHTSVAHLCARNQDASHPALASAERRQSVNQCQSAFSSSESRDPHEKCFNIS</sequence>
<evidence type="ECO:0000313" key="2">
    <source>
        <dbReference type="EMBL" id="KAJ1136656.1"/>
    </source>
</evidence>
<evidence type="ECO:0000256" key="1">
    <source>
        <dbReference type="SAM" id="MobiDB-lite"/>
    </source>
</evidence>
<keyword evidence="3" id="KW-1185">Reference proteome</keyword>
<organism evidence="2 3">
    <name type="scientific">Pleurodeles waltl</name>
    <name type="common">Iberian ribbed newt</name>
    <dbReference type="NCBI Taxonomy" id="8319"/>
    <lineage>
        <taxon>Eukaryota</taxon>
        <taxon>Metazoa</taxon>
        <taxon>Chordata</taxon>
        <taxon>Craniata</taxon>
        <taxon>Vertebrata</taxon>
        <taxon>Euteleostomi</taxon>
        <taxon>Amphibia</taxon>
        <taxon>Batrachia</taxon>
        <taxon>Caudata</taxon>
        <taxon>Salamandroidea</taxon>
        <taxon>Salamandridae</taxon>
        <taxon>Pleurodelinae</taxon>
        <taxon>Pleurodeles</taxon>
    </lineage>
</organism>
<name>A0AAV7Q7Z5_PLEWA</name>
<evidence type="ECO:0000313" key="3">
    <source>
        <dbReference type="Proteomes" id="UP001066276"/>
    </source>
</evidence>
<feature type="compositionally biased region" description="Polar residues" evidence="1">
    <location>
        <begin position="89"/>
        <end position="100"/>
    </location>
</feature>
<protein>
    <submittedName>
        <fullName evidence="2">Uncharacterized protein</fullName>
    </submittedName>
</protein>
<dbReference type="EMBL" id="JANPWB010000010">
    <property type="protein sequence ID" value="KAJ1136656.1"/>
    <property type="molecule type" value="Genomic_DNA"/>
</dbReference>
<dbReference type="Proteomes" id="UP001066276">
    <property type="component" value="Chromosome 6"/>
</dbReference>
<gene>
    <name evidence="2" type="ORF">NDU88_003071</name>
</gene>
<accession>A0AAV7Q7Z5</accession>
<proteinExistence type="predicted"/>
<feature type="compositionally biased region" description="Basic and acidic residues" evidence="1">
    <location>
        <begin position="101"/>
        <end position="113"/>
    </location>
</feature>